<comment type="subcellular location">
    <subcellularLocation>
        <location evidence="1">Cell inner membrane</location>
        <topology evidence="1">Multi-pass membrane protein</topology>
    </subcellularLocation>
</comment>
<dbReference type="SUPFAM" id="SSF58104">
    <property type="entry name" value="Methyl-accepting chemotaxis protein (MCP) signaling domain"/>
    <property type="match status" value="1"/>
</dbReference>
<sequence length="563" mass="58834">MLAKYSIRTKIIAVVAFLLVATTGMGLLAVRNMRAINANTVDISTSWLPSVRVLGDLRAGVITYRNVIREHMLSETLEEKLAQEKTLATVVEANAKARAAYEPMITSPEERALYNEWVKLWESYKKGTEEVMALSRKAAGQIPREAHELNTKTVNKIGLDADAVLRKDIDLNNAGADKAAQDAADSYTSALMMLALILGAAVVIGIGISAYLVRDVSSGIASIVTPMQALGNGDLSANVPHQGEKTEIGAMADTLQVFKQALIAKKAADEAAAADAEAKIERGRRVDGITRNFESVIGEIVQTVSSASTQLEASAGTLSATAERSQTLTSTVASASGEASANVQSVASATEELSSSVTEIGRQVQESARMATDAVGQARVTNDRVSELSKAAGRIGDVVELINTIAGQTNLLALNATIEAARAGDAGRGFAVVASEVKALAEQTAKATGEISQQIAGIQGATQESVNAIKEISGTIERLAEISSAIAAAVEEQGAATQEISRNVQQAARGTQQVSSNITDVQRGASETGAASSQVLSAAQSLSGDSNRLRLEVGKFLESVRAA</sequence>
<dbReference type="Proteomes" id="UP000051660">
    <property type="component" value="Unassembled WGS sequence"/>
</dbReference>
<dbReference type="OrthoDB" id="9814202at2"/>
<dbReference type="GO" id="GO:0004888">
    <property type="term" value="F:transmembrane signaling receptor activity"/>
    <property type="evidence" value="ECO:0007669"/>
    <property type="project" value="InterPro"/>
</dbReference>
<evidence type="ECO:0000259" key="9">
    <source>
        <dbReference type="PROSITE" id="PS50192"/>
    </source>
</evidence>
<reference evidence="11 12" key="1">
    <citation type="submission" date="2014-03" db="EMBL/GenBank/DDBJ databases">
        <title>Bradyrhizobium valentinum sp. nov., isolated from effective nodules of Lupinus mariae-josephae, a lupine endemic of basic-lime soils in Eastern Spain.</title>
        <authorList>
            <person name="Duran D."/>
            <person name="Rey L."/>
            <person name="Navarro A."/>
            <person name="Busquets A."/>
            <person name="Imperial J."/>
            <person name="Ruiz-Argueso T."/>
        </authorList>
    </citation>
    <scope>NUCLEOTIDE SEQUENCE [LARGE SCALE GENOMIC DNA]</scope>
    <source>
        <strain evidence="11 12">CCBAU 23086</strain>
    </source>
</reference>
<dbReference type="STRING" id="722472.SAMN05444321_4726"/>
<dbReference type="PANTHER" id="PTHR32089">
    <property type="entry name" value="METHYL-ACCEPTING CHEMOTAXIS PROTEIN MCPB"/>
    <property type="match status" value="1"/>
</dbReference>
<keyword evidence="7" id="KW-1133">Transmembrane helix</keyword>
<evidence type="ECO:0000256" key="5">
    <source>
        <dbReference type="PROSITE-ProRule" id="PRU00284"/>
    </source>
</evidence>
<dbReference type="SUPFAM" id="SSF158472">
    <property type="entry name" value="HAMP domain-like"/>
    <property type="match status" value="1"/>
</dbReference>
<keyword evidence="7" id="KW-0472">Membrane</keyword>
<dbReference type="EMBL" id="LLYB01000134">
    <property type="protein sequence ID" value="KRR15558.1"/>
    <property type="molecule type" value="Genomic_DNA"/>
</dbReference>
<feature type="transmembrane region" description="Helical" evidence="7">
    <location>
        <begin position="190"/>
        <end position="213"/>
    </location>
</feature>
<feature type="domain" description="T-SNARE coiled-coil homology" evidence="9">
    <location>
        <begin position="459"/>
        <end position="521"/>
    </location>
</feature>
<dbReference type="PROSITE" id="PS50885">
    <property type="entry name" value="HAMP"/>
    <property type="match status" value="1"/>
</dbReference>
<evidence type="ECO:0000313" key="11">
    <source>
        <dbReference type="EMBL" id="KRR15558.1"/>
    </source>
</evidence>
<dbReference type="GO" id="GO:0006935">
    <property type="term" value="P:chemotaxis"/>
    <property type="evidence" value="ECO:0007669"/>
    <property type="project" value="InterPro"/>
</dbReference>
<dbReference type="Gene3D" id="6.10.340.10">
    <property type="match status" value="1"/>
</dbReference>
<comment type="caution">
    <text evidence="11">The sequence shown here is derived from an EMBL/GenBank/DDBJ whole genome shotgun (WGS) entry which is preliminary data.</text>
</comment>
<keyword evidence="7" id="KW-0812">Transmembrane</keyword>
<dbReference type="InterPro" id="IPR003660">
    <property type="entry name" value="HAMP_dom"/>
</dbReference>
<protein>
    <submittedName>
        <fullName evidence="11">Chemotaxis protein</fullName>
    </submittedName>
</protein>
<dbReference type="RefSeq" id="WP_057863366.1">
    <property type="nucleotide sequence ID" value="NZ_LLYB01000134.1"/>
</dbReference>
<evidence type="ECO:0000259" key="10">
    <source>
        <dbReference type="PROSITE" id="PS50885"/>
    </source>
</evidence>
<keyword evidence="3 5" id="KW-0807">Transducer</keyword>
<dbReference type="AlphaFoldDB" id="A0A0R3MEQ4"/>
<dbReference type="InterPro" id="IPR004089">
    <property type="entry name" value="MCPsignal_dom"/>
</dbReference>
<dbReference type="GO" id="GO:0007165">
    <property type="term" value="P:signal transduction"/>
    <property type="evidence" value="ECO:0007669"/>
    <property type="project" value="UniProtKB-KW"/>
</dbReference>
<dbReference type="Gene3D" id="1.10.287.950">
    <property type="entry name" value="Methyl-accepting chemotaxis protein"/>
    <property type="match status" value="1"/>
</dbReference>
<dbReference type="PROSITE" id="PS50111">
    <property type="entry name" value="CHEMOTAXIS_TRANSDUC_2"/>
    <property type="match status" value="1"/>
</dbReference>
<evidence type="ECO:0000313" key="12">
    <source>
        <dbReference type="Proteomes" id="UP000051660"/>
    </source>
</evidence>
<feature type="domain" description="Methyl-accepting transducer" evidence="8">
    <location>
        <begin position="300"/>
        <end position="543"/>
    </location>
</feature>
<dbReference type="InterPro" id="IPR024478">
    <property type="entry name" value="HlyB_4HB_MCP"/>
</dbReference>
<keyword evidence="2" id="KW-1003">Cell membrane</keyword>
<evidence type="ECO:0000256" key="2">
    <source>
        <dbReference type="ARBA" id="ARBA00022519"/>
    </source>
</evidence>
<keyword evidence="2" id="KW-0997">Cell inner membrane</keyword>
<comment type="similarity">
    <text evidence="4">Belongs to the methyl-accepting chemotaxis (MCP) protein family.</text>
</comment>
<proteinExistence type="inferred from homology"/>
<evidence type="ECO:0000256" key="3">
    <source>
        <dbReference type="ARBA" id="ARBA00023224"/>
    </source>
</evidence>
<name>A0A0R3MEQ4_9BRAD</name>
<organism evidence="11 12">
    <name type="scientific">Bradyrhizobium lablabi</name>
    <dbReference type="NCBI Taxonomy" id="722472"/>
    <lineage>
        <taxon>Bacteria</taxon>
        <taxon>Pseudomonadati</taxon>
        <taxon>Pseudomonadota</taxon>
        <taxon>Alphaproteobacteria</taxon>
        <taxon>Hyphomicrobiales</taxon>
        <taxon>Nitrobacteraceae</taxon>
        <taxon>Bradyrhizobium</taxon>
    </lineage>
</organism>
<feature type="compositionally biased region" description="Polar residues" evidence="6">
    <location>
        <begin position="508"/>
        <end position="520"/>
    </location>
</feature>
<accession>A0A0R3MEQ4</accession>
<evidence type="ECO:0000259" key="8">
    <source>
        <dbReference type="PROSITE" id="PS50111"/>
    </source>
</evidence>
<dbReference type="PRINTS" id="PR00260">
    <property type="entry name" value="CHEMTRNSDUCR"/>
</dbReference>
<dbReference type="Pfam" id="PF12729">
    <property type="entry name" value="4HB_MCP_1"/>
    <property type="match status" value="1"/>
</dbReference>
<feature type="domain" description="HAMP" evidence="10">
    <location>
        <begin position="214"/>
        <end position="267"/>
    </location>
</feature>
<dbReference type="InterPro" id="IPR000727">
    <property type="entry name" value="T_SNARE_dom"/>
</dbReference>
<evidence type="ECO:0000256" key="7">
    <source>
        <dbReference type="SAM" id="Phobius"/>
    </source>
</evidence>
<dbReference type="InterPro" id="IPR004090">
    <property type="entry name" value="Chemotax_Me-accpt_rcpt"/>
</dbReference>
<evidence type="ECO:0000256" key="1">
    <source>
        <dbReference type="ARBA" id="ARBA00004429"/>
    </source>
</evidence>
<dbReference type="SMART" id="SM00283">
    <property type="entry name" value="MA"/>
    <property type="match status" value="1"/>
</dbReference>
<feature type="region of interest" description="Disordered" evidence="6">
    <location>
        <begin position="508"/>
        <end position="530"/>
    </location>
</feature>
<evidence type="ECO:0000256" key="6">
    <source>
        <dbReference type="SAM" id="MobiDB-lite"/>
    </source>
</evidence>
<gene>
    <name evidence="11" type="ORF">CQ14_04490</name>
</gene>
<dbReference type="GO" id="GO:0005886">
    <property type="term" value="C:plasma membrane"/>
    <property type="evidence" value="ECO:0007669"/>
    <property type="project" value="UniProtKB-SubCell"/>
</dbReference>
<dbReference type="Pfam" id="PF00672">
    <property type="entry name" value="HAMP"/>
    <property type="match status" value="1"/>
</dbReference>
<dbReference type="PROSITE" id="PS50192">
    <property type="entry name" value="T_SNARE"/>
    <property type="match status" value="1"/>
</dbReference>
<dbReference type="PANTHER" id="PTHR32089:SF112">
    <property type="entry name" value="LYSOZYME-LIKE PROTEIN-RELATED"/>
    <property type="match status" value="1"/>
</dbReference>
<dbReference type="SMART" id="SM00304">
    <property type="entry name" value="HAMP"/>
    <property type="match status" value="1"/>
</dbReference>
<dbReference type="Pfam" id="PF00015">
    <property type="entry name" value="MCPsignal"/>
    <property type="match status" value="1"/>
</dbReference>
<evidence type="ECO:0000256" key="4">
    <source>
        <dbReference type="ARBA" id="ARBA00029447"/>
    </source>
</evidence>